<feature type="disulfide bond" evidence="12">
    <location>
        <begin position="67"/>
        <end position="82"/>
    </location>
</feature>
<evidence type="ECO:0000256" key="12">
    <source>
        <dbReference type="PROSITE-ProRule" id="PRU00261"/>
    </source>
</evidence>
<keyword evidence="5" id="KW-0964">Secreted</keyword>
<dbReference type="GeneID" id="19269715"/>
<dbReference type="InterPro" id="IPR001223">
    <property type="entry name" value="Glyco_hydro18_cat"/>
</dbReference>
<feature type="disulfide bond" evidence="12">
    <location>
        <begin position="99"/>
        <end position="103"/>
    </location>
</feature>
<dbReference type="InterPro" id="IPR017853">
    <property type="entry name" value="GH"/>
</dbReference>
<dbReference type="Pfam" id="PF00704">
    <property type="entry name" value="Glyco_hydro_18"/>
    <property type="match status" value="1"/>
</dbReference>
<evidence type="ECO:0000256" key="13">
    <source>
        <dbReference type="RuleBase" id="RU000489"/>
    </source>
</evidence>
<comment type="similarity">
    <text evidence="3">Belongs to the glycosyl hydrolase 18 family. Chitinase class V subfamily.</text>
</comment>
<dbReference type="GO" id="GO:0006032">
    <property type="term" value="P:chitin catabolic process"/>
    <property type="evidence" value="ECO:0007669"/>
    <property type="project" value="UniProtKB-KW"/>
</dbReference>
<evidence type="ECO:0000256" key="2">
    <source>
        <dbReference type="ARBA" id="ARBA00004613"/>
    </source>
</evidence>
<keyword evidence="6 12" id="KW-0147">Chitin-binding</keyword>
<reference evidence="19" key="1">
    <citation type="journal article" date="2015" name="BMC Genomics">
        <title>Genomic and transcriptomic analysis of the endophytic fungus Pestalotiopsis fici reveals its lifestyle and high potential for synthesis of natural products.</title>
        <authorList>
            <person name="Wang X."/>
            <person name="Zhang X."/>
            <person name="Liu L."/>
            <person name="Xiang M."/>
            <person name="Wang W."/>
            <person name="Sun X."/>
            <person name="Che Y."/>
            <person name="Guo L."/>
            <person name="Liu G."/>
            <person name="Guo L."/>
            <person name="Wang C."/>
            <person name="Yin W.B."/>
            <person name="Stadler M."/>
            <person name="Zhang X."/>
            <person name="Liu X."/>
        </authorList>
    </citation>
    <scope>NUCLEOTIDE SEQUENCE [LARGE SCALE GENOMIC DNA]</scope>
    <source>
        <strain evidence="19">W106-1 / CGMCC3.15140</strain>
    </source>
</reference>
<gene>
    <name evidence="18" type="ORF">PFICI_04702</name>
</gene>
<dbReference type="SUPFAM" id="SSF51445">
    <property type="entry name" value="(Trans)glycosidases"/>
    <property type="match status" value="1"/>
</dbReference>
<dbReference type="CDD" id="cd00035">
    <property type="entry name" value="ChtBD1"/>
    <property type="match status" value="1"/>
</dbReference>
<feature type="domain" description="GH18" evidence="17">
    <location>
        <begin position="121"/>
        <end position="480"/>
    </location>
</feature>
<evidence type="ECO:0000256" key="7">
    <source>
        <dbReference type="ARBA" id="ARBA00022801"/>
    </source>
</evidence>
<accession>W3XCD0</accession>
<dbReference type="EMBL" id="KI912111">
    <property type="protein sequence ID" value="ETS82826.1"/>
    <property type="molecule type" value="Genomic_DNA"/>
</dbReference>
<evidence type="ECO:0000256" key="5">
    <source>
        <dbReference type="ARBA" id="ARBA00022525"/>
    </source>
</evidence>
<dbReference type="Pfam" id="PF14040">
    <property type="entry name" value="DNase_NucA_NucB"/>
    <property type="match status" value="1"/>
</dbReference>
<evidence type="ECO:0000256" key="6">
    <source>
        <dbReference type="ARBA" id="ARBA00022669"/>
    </source>
</evidence>
<dbReference type="HOGENOM" id="CLU_001837_4_0_1"/>
<evidence type="ECO:0000256" key="3">
    <source>
        <dbReference type="ARBA" id="ARBA00008682"/>
    </source>
</evidence>
<feature type="disulfide bond" evidence="12">
    <location>
        <begin position="76"/>
        <end position="88"/>
    </location>
</feature>
<dbReference type="OMA" id="TANEPRN"/>
<dbReference type="PROSITE" id="PS01095">
    <property type="entry name" value="GH18_1"/>
    <property type="match status" value="1"/>
</dbReference>
<feature type="region of interest" description="Disordered" evidence="14">
    <location>
        <begin position="729"/>
        <end position="749"/>
    </location>
</feature>
<evidence type="ECO:0000256" key="1">
    <source>
        <dbReference type="ARBA" id="ARBA00000822"/>
    </source>
</evidence>
<keyword evidence="15" id="KW-0732">Signal</keyword>
<keyword evidence="19" id="KW-1185">Reference proteome</keyword>
<dbReference type="InterPro" id="IPR036861">
    <property type="entry name" value="Endochitinase-like_sf"/>
</dbReference>
<feature type="domain" description="Chitin-binding type-1" evidence="16">
    <location>
        <begin position="64"/>
        <end position="105"/>
    </location>
</feature>
<dbReference type="InterPro" id="IPR011583">
    <property type="entry name" value="Chitinase_II/V-like_cat"/>
</dbReference>
<evidence type="ECO:0000256" key="9">
    <source>
        <dbReference type="ARBA" id="ARBA00023277"/>
    </source>
</evidence>
<dbReference type="STRING" id="1229662.W3XCD0"/>
<dbReference type="RefSeq" id="XP_007831474.1">
    <property type="nucleotide sequence ID" value="XM_007833283.1"/>
</dbReference>
<evidence type="ECO:0000256" key="15">
    <source>
        <dbReference type="SAM" id="SignalP"/>
    </source>
</evidence>
<keyword evidence="12" id="KW-1015">Disulfide bond</keyword>
<organism evidence="18 19">
    <name type="scientific">Pestalotiopsis fici (strain W106-1 / CGMCC3.15140)</name>
    <dbReference type="NCBI Taxonomy" id="1229662"/>
    <lineage>
        <taxon>Eukaryota</taxon>
        <taxon>Fungi</taxon>
        <taxon>Dikarya</taxon>
        <taxon>Ascomycota</taxon>
        <taxon>Pezizomycotina</taxon>
        <taxon>Sordariomycetes</taxon>
        <taxon>Xylariomycetidae</taxon>
        <taxon>Amphisphaeriales</taxon>
        <taxon>Sporocadaceae</taxon>
        <taxon>Pestalotiopsis</taxon>
    </lineage>
</organism>
<evidence type="ECO:0000256" key="10">
    <source>
        <dbReference type="ARBA" id="ARBA00023295"/>
    </source>
</evidence>
<dbReference type="SMART" id="SM00270">
    <property type="entry name" value="ChtBD1"/>
    <property type="match status" value="2"/>
</dbReference>
<feature type="chain" id="PRO_5004834926" description="chitinase" evidence="15">
    <location>
        <begin position="24"/>
        <end position="1832"/>
    </location>
</feature>
<dbReference type="SMART" id="SM00636">
    <property type="entry name" value="Glyco_18"/>
    <property type="match status" value="1"/>
</dbReference>
<dbReference type="eggNOG" id="KOG2806">
    <property type="taxonomic scope" value="Eukaryota"/>
</dbReference>
<dbReference type="InterPro" id="IPR001579">
    <property type="entry name" value="Glyco_hydro_18_chit_AS"/>
</dbReference>
<dbReference type="InParanoid" id="W3XCD0"/>
<evidence type="ECO:0000256" key="4">
    <source>
        <dbReference type="ARBA" id="ARBA00012729"/>
    </source>
</evidence>
<evidence type="ECO:0000256" key="14">
    <source>
        <dbReference type="SAM" id="MobiDB-lite"/>
    </source>
</evidence>
<dbReference type="Proteomes" id="UP000030651">
    <property type="component" value="Unassembled WGS sequence"/>
</dbReference>
<evidence type="ECO:0000256" key="8">
    <source>
        <dbReference type="ARBA" id="ARBA00023024"/>
    </source>
</evidence>
<evidence type="ECO:0000313" key="18">
    <source>
        <dbReference type="EMBL" id="ETS82826.1"/>
    </source>
</evidence>
<dbReference type="GO" id="GO:0005576">
    <property type="term" value="C:extracellular region"/>
    <property type="evidence" value="ECO:0007669"/>
    <property type="project" value="UniProtKB-SubCell"/>
</dbReference>
<feature type="disulfide bond" evidence="12">
    <location>
        <begin position="81"/>
        <end position="95"/>
    </location>
</feature>
<dbReference type="KEGG" id="pfy:PFICI_04702"/>
<dbReference type="Gene3D" id="3.20.20.80">
    <property type="entry name" value="Glycosidases"/>
    <property type="match status" value="1"/>
</dbReference>
<dbReference type="PROSITE" id="PS50941">
    <property type="entry name" value="CHIT_BIND_I_2"/>
    <property type="match status" value="1"/>
</dbReference>
<evidence type="ECO:0000313" key="19">
    <source>
        <dbReference type="Proteomes" id="UP000030651"/>
    </source>
</evidence>
<evidence type="ECO:0000256" key="11">
    <source>
        <dbReference type="ARBA" id="ARBA00023326"/>
    </source>
</evidence>
<dbReference type="GO" id="GO:0000272">
    <property type="term" value="P:polysaccharide catabolic process"/>
    <property type="evidence" value="ECO:0007669"/>
    <property type="project" value="UniProtKB-KW"/>
</dbReference>
<evidence type="ECO:0000259" key="16">
    <source>
        <dbReference type="PROSITE" id="PS50941"/>
    </source>
</evidence>
<dbReference type="GO" id="GO:0008843">
    <property type="term" value="F:endochitinase activity"/>
    <property type="evidence" value="ECO:0007669"/>
    <property type="project" value="UniProtKB-EC"/>
</dbReference>
<dbReference type="OrthoDB" id="73875at2759"/>
<dbReference type="SUPFAM" id="SSF57016">
    <property type="entry name" value="Plant lectins/antimicrobial peptides"/>
    <property type="match status" value="1"/>
</dbReference>
<dbReference type="PANTHER" id="PTHR11177:SF402">
    <property type="entry name" value="CHITINASE"/>
    <property type="match status" value="1"/>
</dbReference>
<keyword evidence="7 13" id="KW-0378">Hydrolase</keyword>
<keyword evidence="8" id="KW-0146">Chitin degradation</keyword>
<comment type="subcellular location">
    <subcellularLocation>
        <location evidence="2">Secreted</location>
    </subcellularLocation>
</comment>
<dbReference type="InterPro" id="IPR001002">
    <property type="entry name" value="Chitin-bd_1"/>
</dbReference>
<dbReference type="PANTHER" id="PTHR11177">
    <property type="entry name" value="CHITINASE"/>
    <property type="match status" value="1"/>
</dbReference>
<comment type="catalytic activity">
    <reaction evidence="1">
        <text>Random endo-hydrolysis of N-acetyl-beta-D-glucosaminide (1-&gt;4)-beta-linkages in chitin and chitodextrins.</text>
        <dbReference type="EC" id="3.2.1.14"/>
    </reaction>
</comment>
<feature type="signal peptide" evidence="15">
    <location>
        <begin position="1"/>
        <end position="23"/>
    </location>
</feature>
<dbReference type="Pfam" id="PF00187">
    <property type="entry name" value="Chitin_bind_1"/>
    <property type="match status" value="1"/>
</dbReference>
<protein>
    <recommendedName>
        <fullName evidence="4">chitinase</fullName>
        <ecNumber evidence="4">3.2.1.14</ecNumber>
    </recommendedName>
</protein>
<dbReference type="InterPro" id="IPR050314">
    <property type="entry name" value="Glycosyl_Hydrlase_18"/>
</dbReference>
<dbReference type="SUPFAM" id="SSF54556">
    <property type="entry name" value="Chitinase insertion domain"/>
    <property type="match status" value="1"/>
</dbReference>
<keyword evidence="11" id="KW-0624">Polysaccharide degradation</keyword>
<proteinExistence type="inferred from homology"/>
<dbReference type="InterPro" id="IPR029070">
    <property type="entry name" value="Chitinase_insertion_sf"/>
</dbReference>
<dbReference type="InterPro" id="IPR018371">
    <property type="entry name" value="Chitin-binding_1_CS"/>
</dbReference>
<dbReference type="PROSITE" id="PS00026">
    <property type="entry name" value="CHIT_BIND_I_1"/>
    <property type="match status" value="1"/>
</dbReference>
<keyword evidence="10 13" id="KW-0326">Glycosidase</keyword>
<dbReference type="EC" id="3.2.1.14" evidence="4"/>
<dbReference type="InterPro" id="IPR029476">
    <property type="entry name" value="DNase_NucA_NucB"/>
</dbReference>
<sequence length="1832" mass="199610">MYPALGYLTFFIFLFVYNFPAQGQQNAACSILNPCSQGCCSHFGSCGFGPEFCGDGCLGTCNATAECGQYGSTALCPLNVCCSHYGFCGTTSDFCGSGCQHGCEDPEVKTCTATRDASTLQRVVAYYELFGIDRACDTMMPESIPAGALTHINLAFIEFDENFELVDTGGDIVARVSKLKMTYPGLRVNVAIGGWNFNDPPTATYFSDMAASHENRQTFISSLSAYLTKYGLDGIDIDWEYPTATDRGGSPDDTDNYVVLLAEMREAFDAVNPGWDITCTIPSSYWYLQNFDLPSMQKYISWFNMMSYDLHGMWDQKNQYTGAYLRGHTNLTEIDEGFNLLWRNGVEPENVVMGMGFYGRSFTMADSSCYGPDCEFSSAGLAGDCSNTAGILYYAEEQKLALSNIRRLTVCRNVATYYDPVTTVKFNVYNGNQWISYDDAQSWGDKMEYLTGHCLGGVMIWAIDQDTGTYDALSGLLGESALQGALLQGGSLSDTQKEKLVDQFAAYTGQDCYVTEVCTNGEPGQLGPDQVCPSGYSSVSTAHSPVQQVGRDIKGACSKGWYRHICCPTNAMPKNCEWNGAPVRSVLGCSGQCGSNQYQLNSDTYSDADGDSLCYSGKRTLCCDSAEILTQCSWTGCQGPTIDDPVCPDGSTLVTSRYDDGNGKLCSVSMGDAVGVYHSFVQGFCCPNDDVPSNCSWTFTANSRSSVNINEIECNPSSCPSTKVQYTTALDPPNPYRDPEATFSKSRCDSYPPAAGSDPQWPLCCDPPESYNKKWPVDPSYLWEDYYDSTGDDVEWAYQDNYGNNNDQSSPDSGYGGDPYGFIMLDGPPGSIDSTFSSDFTVTRRSEYIAPVKRSVITTNQTLIDTNFDHSEETLYVFCNYVDTSPRCQRLFLNGAEDTIIRLPDHVGEGPFARVVSIEPAGDSYNLPGHHLRKRNSQGLQSTVHKMVIDYNFHLIKTRDDEPINMRVDYTNLISYWDDVTDTPAKVRRDLQDNSHLTYRDWRGKVSSAKQEHERMRKRQTEFMSSGSTQFNATDLAEDQSPHAKRWWGAFGDWLSRLNTIELSNVGNLSQYLKKSVLLYRAFVGCSRTNAQLNIYLDTEVALESTYAYYFSGTLVPPTPTATYAYFGMQPSIYLGLTIQGGARLEYQSPRQPLIPTISYPGLAVKGIAAVGPTLDIYGQIVGVVQISGTMQVGARYTFEKAEVYWPQDDDGDAASKIQDLLGNPEPVDSGLVPEFQASVSASVDIDIKITPEAHIGIQVGGGSFIGGVSIVDAQIVGYVNNTLRFHADATGSVSTTDASVAYNYGVYLLYNIGYGGWASIPLYSWHMAARNLFDTPKQITLYSNGDVLSTTNSKRDEIWAIHQLEGRGILNGGNAEELSEPESVLAEARVVGMDGTILWSSGNELINITATPSTLHTNQKRDSSSDAEAEDNDQVAGFSLGTLTCPETSCSSGGNEKRASNTCGWVLPDFRYADNCNIFCDRQVNGPGGNQVAPGLCANVQKFFNKRSLSSNGLALTWDPVNSTPRRRFACGVPKSMGTSFCQVDNTALAQVAGVNANTQIVSCDEFPFASTEEGGSYFGTLATNPTTVATTCVPVWQQTLQGNCNSLLGNLQTNVAYADDPSAAPNWQQWGSETSAPPGWLTNSGWQRLAKYPDTIPQSAGISTADHAASLGYYLRRNFTMGLAAPSTSTDGAAWGAQPASTWSISGAGQTDVTQIACAVNIFGQSDIYQFTGTRNGYCYNGATNFAPGYGQVPSFSQCTITFTGPVPSPNKRDVEGEESHEDIVGIFNGWGIKKIDISQDPNDIILAPGFVPDPDTLMPLEVIRGAPSM</sequence>
<evidence type="ECO:0000259" key="17">
    <source>
        <dbReference type="PROSITE" id="PS51910"/>
    </source>
</evidence>
<dbReference type="PROSITE" id="PS51910">
    <property type="entry name" value="GH18_2"/>
    <property type="match status" value="1"/>
</dbReference>
<dbReference type="GO" id="GO:0008061">
    <property type="term" value="F:chitin binding"/>
    <property type="evidence" value="ECO:0007669"/>
    <property type="project" value="UniProtKB-UniRule"/>
</dbReference>
<dbReference type="Gene3D" id="3.30.60.10">
    <property type="entry name" value="Endochitinase-like"/>
    <property type="match status" value="1"/>
</dbReference>
<name>W3XCD0_PESFW</name>
<keyword evidence="9" id="KW-0119">Carbohydrate metabolism</keyword>
<dbReference type="Gene3D" id="3.10.50.10">
    <property type="match status" value="1"/>
</dbReference>